<name>A0A1J4JZ33_9EUKA</name>
<evidence type="ECO:0000313" key="2">
    <source>
        <dbReference type="Proteomes" id="UP000179807"/>
    </source>
</evidence>
<dbReference type="Proteomes" id="UP000179807">
    <property type="component" value="Unassembled WGS sequence"/>
</dbReference>
<accession>A0A1J4JZ33</accession>
<dbReference type="AlphaFoldDB" id="A0A1J4JZ33"/>
<organism evidence="1 2">
    <name type="scientific">Tritrichomonas foetus</name>
    <dbReference type="NCBI Taxonomy" id="1144522"/>
    <lineage>
        <taxon>Eukaryota</taxon>
        <taxon>Metamonada</taxon>
        <taxon>Parabasalia</taxon>
        <taxon>Tritrichomonadida</taxon>
        <taxon>Tritrichomonadidae</taxon>
        <taxon>Tritrichomonas</taxon>
    </lineage>
</organism>
<gene>
    <name evidence="1" type="ORF">TRFO_28677</name>
</gene>
<dbReference type="SUPFAM" id="SSF48371">
    <property type="entry name" value="ARM repeat"/>
    <property type="match status" value="1"/>
</dbReference>
<dbReference type="GeneID" id="94841019"/>
<proteinExistence type="predicted"/>
<dbReference type="EMBL" id="MLAK01000811">
    <property type="protein sequence ID" value="OHT03954.1"/>
    <property type="molecule type" value="Genomic_DNA"/>
</dbReference>
<keyword evidence="2" id="KW-1185">Reference proteome</keyword>
<dbReference type="InterPro" id="IPR016024">
    <property type="entry name" value="ARM-type_fold"/>
</dbReference>
<evidence type="ECO:0000313" key="1">
    <source>
        <dbReference type="EMBL" id="OHT03954.1"/>
    </source>
</evidence>
<dbReference type="RefSeq" id="XP_068357090.1">
    <property type="nucleotide sequence ID" value="XM_068506315.1"/>
</dbReference>
<protein>
    <submittedName>
        <fullName evidence="1">Uncharacterized protein</fullName>
    </submittedName>
</protein>
<sequence>MENFEYLFESDPLMGLNQLEIALSNNPNFSSRVEIEKYKYLENCLLDEREDEPIIIKTINCLEKMANQGTFAANNIINYKNQKLIHIIKNHFCEQFRSLEIKISINNFFITLLNHDNLENSRLFDFRIFYQFFYLLPLSEQTKAVRSLKILSKSITKINNFTPSSISVDLEEISKILTHHSKNIVEEALEVIANILNYGTENVTETALKRLLVAIHTFCYSDLILKSLEILKVSHMWNRSKML</sequence>
<dbReference type="VEuPathDB" id="TrichDB:TRFO_28677"/>
<comment type="caution">
    <text evidence="1">The sequence shown here is derived from an EMBL/GenBank/DDBJ whole genome shotgun (WGS) entry which is preliminary data.</text>
</comment>
<reference evidence="1" key="1">
    <citation type="submission" date="2016-10" db="EMBL/GenBank/DDBJ databases">
        <authorList>
            <person name="Benchimol M."/>
            <person name="Almeida L.G."/>
            <person name="Vasconcelos A.T."/>
            <person name="Perreira-Neves A."/>
            <person name="Rosa I.A."/>
            <person name="Tasca T."/>
            <person name="Bogo M.R."/>
            <person name="de Souza W."/>
        </authorList>
    </citation>
    <scope>NUCLEOTIDE SEQUENCE [LARGE SCALE GENOMIC DNA]</scope>
    <source>
        <strain evidence="1">K</strain>
    </source>
</reference>